<evidence type="ECO:0000313" key="8">
    <source>
        <dbReference type="EMBL" id="GAV49263.1"/>
    </source>
</evidence>
<name>A0A1Q3A0Y1_ZYGRO</name>
<protein>
    <recommendedName>
        <fullName evidence="3">Regulator of rDNA transcription protein 5</fullName>
    </recommendedName>
</protein>
<dbReference type="OrthoDB" id="439808at2759"/>
<evidence type="ECO:0000313" key="9">
    <source>
        <dbReference type="Proteomes" id="UP000187013"/>
    </source>
</evidence>
<dbReference type="GO" id="GO:0005634">
    <property type="term" value="C:nucleus"/>
    <property type="evidence" value="ECO:0007669"/>
    <property type="project" value="TreeGrafter"/>
</dbReference>
<dbReference type="PANTHER" id="PTHR23003">
    <property type="entry name" value="RNA RECOGNITION MOTIF RRM DOMAIN CONTAINING PROTEIN"/>
    <property type="match status" value="1"/>
</dbReference>
<feature type="region of interest" description="Disordered" evidence="6">
    <location>
        <begin position="93"/>
        <end position="193"/>
    </location>
</feature>
<feature type="compositionally biased region" description="Basic residues" evidence="6">
    <location>
        <begin position="95"/>
        <end position="110"/>
    </location>
</feature>
<keyword evidence="4 5" id="KW-0694">RNA-binding</keyword>
<dbReference type="Proteomes" id="UP000187013">
    <property type="component" value="Unassembled WGS sequence"/>
</dbReference>
<organism evidence="8 9">
    <name type="scientific">Zygosaccharomyces rouxii</name>
    <dbReference type="NCBI Taxonomy" id="4956"/>
    <lineage>
        <taxon>Eukaryota</taxon>
        <taxon>Fungi</taxon>
        <taxon>Dikarya</taxon>
        <taxon>Ascomycota</taxon>
        <taxon>Saccharomycotina</taxon>
        <taxon>Saccharomycetes</taxon>
        <taxon>Saccharomycetales</taxon>
        <taxon>Saccharomycetaceae</taxon>
        <taxon>Zygosaccharomyces</taxon>
    </lineage>
</organism>
<evidence type="ECO:0000256" key="3">
    <source>
        <dbReference type="ARBA" id="ARBA00015811"/>
    </source>
</evidence>
<feature type="region of interest" description="Disordered" evidence="6">
    <location>
        <begin position="315"/>
        <end position="337"/>
    </location>
</feature>
<comment type="similarity">
    <text evidence="2">Belongs to the RRT5 family.</text>
</comment>
<dbReference type="eggNOG" id="ENOG502RZDM">
    <property type="taxonomic scope" value="Eukaryota"/>
</dbReference>
<comment type="function">
    <text evidence="1">May be involved in the modulation of rDNA transcription.</text>
</comment>
<evidence type="ECO:0000256" key="6">
    <source>
        <dbReference type="SAM" id="MobiDB-lite"/>
    </source>
</evidence>
<evidence type="ECO:0000256" key="5">
    <source>
        <dbReference type="PROSITE-ProRule" id="PRU00176"/>
    </source>
</evidence>
<evidence type="ECO:0000256" key="4">
    <source>
        <dbReference type="ARBA" id="ARBA00022884"/>
    </source>
</evidence>
<feature type="compositionally biased region" description="Basic and acidic residues" evidence="6">
    <location>
        <begin position="148"/>
        <end position="161"/>
    </location>
</feature>
<dbReference type="Pfam" id="PF00076">
    <property type="entry name" value="RRM_1"/>
    <property type="match status" value="1"/>
</dbReference>
<evidence type="ECO:0000259" key="7">
    <source>
        <dbReference type="PROSITE" id="PS50102"/>
    </source>
</evidence>
<dbReference type="SMART" id="SM00360">
    <property type="entry name" value="RRM"/>
    <property type="match status" value="2"/>
</dbReference>
<evidence type="ECO:0000256" key="1">
    <source>
        <dbReference type="ARBA" id="ARBA00003119"/>
    </source>
</evidence>
<dbReference type="InterPro" id="IPR035979">
    <property type="entry name" value="RBD_domain_sf"/>
</dbReference>
<reference evidence="8 9" key="1">
    <citation type="submission" date="2016-08" db="EMBL/GenBank/DDBJ databases">
        <title>Draft genome sequence of allopolyploid Zygosaccharomyces rouxii.</title>
        <authorList>
            <person name="Watanabe J."/>
            <person name="Uehara K."/>
            <person name="Mogi Y."/>
            <person name="Tsukioka Y."/>
        </authorList>
    </citation>
    <scope>NUCLEOTIDE SEQUENCE [LARGE SCALE GENOMIC DNA]</scope>
    <source>
        <strain evidence="8 9">NBRC 110957</strain>
    </source>
</reference>
<feature type="domain" description="RRM" evidence="7">
    <location>
        <begin position="4"/>
        <end position="87"/>
    </location>
</feature>
<dbReference type="GO" id="GO:0003729">
    <property type="term" value="F:mRNA binding"/>
    <property type="evidence" value="ECO:0007669"/>
    <property type="project" value="TreeGrafter"/>
</dbReference>
<dbReference type="Gene3D" id="3.30.70.330">
    <property type="match status" value="2"/>
</dbReference>
<dbReference type="AlphaFoldDB" id="A0A1Q3A0Y1"/>
<dbReference type="InterPro" id="IPR000504">
    <property type="entry name" value="RRM_dom"/>
</dbReference>
<dbReference type="SUPFAM" id="SSF54928">
    <property type="entry name" value="RNA-binding domain, RBD"/>
    <property type="match status" value="2"/>
</dbReference>
<evidence type="ECO:0000256" key="2">
    <source>
        <dbReference type="ARBA" id="ARBA00006567"/>
    </source>
</evidence>
<comment type="caution">
    <text evidence="8">The sequence shown here is derived from an EMBL/GenBank/DDBJ whole genome shotgun (WGS) entry which is preliminary data.</text>
</comment>
<accession>A0A1Q3A0Y1</accession>
<dbReference type="InterPro" id="IPR012677">
    <property type="entry name" value="Nucleotide-bd_a/b_plait_sf"/>
</dbReference>
<dbReference type="GO" id="GO:0005737">
    <property type="term" value="C:cytoplasm"/>
    <property type="evidence" value="ECO:0007669"/>
    <property type="project" value="TreeGrafter"/>
</dbReference>
<gene>
    <name evidence="8" type="ORF">ZYGR_0N06700</name>
</gene>
<dbReference type="PROSITE" id="PS50102">
    <property type="entry name" value="RRM"/>
    <property type="match status" value="1"/>
</dbReference>
<dbReference type="CDD" id="cd12409">
    <property type="entry name" value="RRM1_RRT5"/>
    <property type="match status" value="1"/>
</dbReference>
<dbReference type="InterPro" id="IPR034244">
    <property type="entry name" value="Rrt5_RRM1"/>
</dbReference>
<proteinExistence type="inferred from homology"/>
<dbReference type="InterPro" id="IPR050374">
    <property type="entry name" value="RRT5_SRSF_SR"/>
</dbReference>
<feature type="compositionally biased region" description="Low complexity" evidence="6">
    <location>
        <begin position="177"/>
        <end position="190"/>
    </location>
</feature>
<sequence length="337" mass="37677">MSANRVYVSNLNFNTTEDELLEHFKEFQVISVLIPSQTVRFFRNNQVRPLGIGYAEFPNPEKAQEAIESLNGQLFKDRELRLKPYVPYSPERVSRKVGKSRTFSKLRRSRKESGDVLISASGPFNEDLAAQGDSTSPEAVPEASNESSPHEHREGDQERNSEAAGGNDGTNVTNPGNAAASTTAANASSSLSPQEMAYSNDTLYLGYLPKDVDDIEIRDHLDSYYPNEIWIFRTRPKGKHLQLHRHFMAALVTVKTRENLDDVVAALSKKKFNGKKITIRKARLSKLKEVQSMADSPPTEQLDVDAISQSELQAQLQEATENTQQLEQIPQSQKVTA</sequence>
<dbReference type="EMBL" id="BDGX01000014">
    <property type="protein sequence ID" value="GAV49263.1"/>
    <property type="molecule type" value="Genomic_DNA"/>
</dbReference>